<dbReference type="PANTHER" id="PTHR43442:SF3">
    <property type="entry name" value="GLUCONOKINASE-RELATED"/>
    <property type="match status" value="1"/>
</dbReference>
<evidence type="ECO:0000313" key="12">
    <source>
        <dbReference type="Proteomes" id="UP000503336"/>
    </source>
</evidence>
<evidence type="ECO:0000256" key="5">
    <source>
        <dbReference type="ARBA" id="ARBA00022741"/>
    </source>
</evidence>
<gene>
    <name evidence="11" type="ORF">G5B40_05520</name>
</gene>
<keyword evidence="4 10" id="KW-0808">Transferase</keyword>
<dbReference type="GO" id="GO:0019521">
    <property type="term" value="P:D-gluconate metabolic process"/>
    <property type="evidence" value="ECO:0007669"/>
    <property type="project" value="UniProtKB-KW"/>
</dbReference>
<dbReference type="InterPro" id="IPR006001">
    <property type="entry name" value="Therm_gnt_kin"/>
</dbReference>
<dbReference type="NCBIfam" id="TIGR01313">
    <property type="entry name" value="therm_gnt_kin"/>
    <property type="match status" value="1"/>
</dbReference>
<sequence length="171" mass="17870">MAAESRARLICVMGVAGCGKSTIGAALAEALGAAFVEADAYHPATNIAKMTAGTPLTDEDRLPWLDALGAAAPREGTAVIACSALRRLYRERLTKAAGAPVFFIHLAGEKSEIAGRMATRGGHFMPTTLLDSQFAALEPPAPDEPHLALDISEPPDTLIAIALKELSCLTF</sequence>
<dbReference type="InterPro" id="IPR027417">
    <property type="entry name" value="P-loop_NTPase"/>
</dbReference>
<evidence type="ECO:0000256" key="6">
    <source>
        <dbReference type="ARBA" id="ARBA00022777"/>
    </source>
</evidence>
<evidence type="ECO:0000256" key="4">
    <source>
        <dbReference type="ARBA" id="ARBA00022679"/>
    </source>
</evidence>
<proteinExistence type="inferred from homology"/>
<evidence type="ECO:0000256" key="10">
    <source>
        <dbReference type="RuleBase" id="RU363066"/>
    </source>
</evidence>
<dbReference type="RefSeq" id="WP_165096052.1">
    <property type="nucleotide sequence ID" value="NZ_CP049056.1"/>
</dbReference>
<keyword evidence="8" id="KW-0311">Gluconate utilization</keyword>
<accession>A0A7L5BVV9</accession>
<dbReference type="SUPFAM" id="SSF52540">
    <property type="entry name" value="P-loop containing nucleoside triphosphate hydrolases"/>
    <property type="match status" value="1"/>
</dbReference>
<dbReference type="EC" id="2.7.1.12" evidence="3 10"/>
<organism evidence="11 12">
    <name type="scientific">Pikeienuella piscinae</name>
    <dbReference type="NCBI Taxonomy" id="2748098"/>
    <lineage>
        <taxon>Bacteria</taxon>
        <taxon>Pseudomonadati</taxon>
        <taxon>Pseudomonadota</taxon>
        <taxon>Alphaproteobacteria</taxon>
        <taxon>Rhodobacterales</taxon>
        <taxon>Paracoccaceae</taxon>
        <taxon>Pikeienuella</taxon>
    </lineage>
</organism>
<comment type="pathway">
    <text evidence="1">Carbohydrate acid metabolism.</text>
</comment>
<evidence type="ECO:0000256" key="9">
    <source>
        <dbReference type="ARBA" id="ARBA00048090"/>
    </source>
</evidence>
<dbReference type="FunFam" id="3.40.50.300:FF:000522">
    <property type="entry name" value="Gluconokinase"/>
    <property type="match status" value="1"/>
</dbReference>
<dbReference type="CDD" id="cd02021">
    <property type="entry name" value="GntK"/>
    <property type="match status" value="1"/>
</dbReference>
<dbReference type="GO" id="GO:0005737">
    <property type="term" value="C:cytoplasm"/>
    <property type="evidence" value="ECO:0007669"/>
    <property type="project" value="TreeGrafter"/>
</dbReference>
<comment type="catalytic activity">
    <reaction evidence="9 10">
        <text>D-gluconate + ATP = 6-phospho-D-gluconate + ADP + H(+)</text>
        <dbReference type="Rhea" id="RHEA:19433"/>
        <dbReference type="ChEBI" id="CHEBI:15378"/>
        <dbReference type="ChEBI" id="CHEBI:18391"/>
        <dbReference type="ChEBI" id="CHEBI:30616"/>
        <dbReference type="ChEBI" id="CHEBI:58759"/>
        <dbReference type="ChEBI" id="CHEBI:456216"/>
        <dbReference type="EC" id="2.7.1.12"/>
    </reaction>
</comment>
<dbReference type="Gene3D" id="3.40.50.300">
    <property type="entry name" value="P-loop containing nucleotide triphosphate hydrolases"/>
    <property type="match status" value="1"/>
</dbReference>
<keyword evidence="6 10" id="KW-0418">Kinase</keyword>
<reference evidence="11 12" key="1">
    <citation type="submission" date="2020-02" db="EMBL/GenBank/DDBJ databases">
        <title>complete genome sequence of Rhodobacteraceae bacterium.</title>
        <authorList>
            <person name="Park J."/>
            <person name="Kim Y.-S."/>
            <person name="Kim K.-H."/>
        </authorList>
    </citation>
    <scope>NUCLEOTIDE SEQUENCE [LARGE SCALE GENOMIC DNA]</scope>
    <source>
        <strain evidence="11 12">RR4-56</strain>
    </source>
</reference>
<dbReference type="Pfam" id="PF13671">
    <property type="entry name" value="AAA_33"/>
    <property type="match status" value="1"/>
</dbReference>
<name>A0A7L5BVV9_9RHOB</name>
<evidence type="ECO:0000256" key="3">
    <source>
        <dbReference type="ARBA" id="ARBA00012054"/>
    </source>
</evidence>
<keyword evidence="12" id="KW-1185">Reference proteome</keyword>
<dbReference type="Proteomes" id="UP000503336">
    <property type="component" value="Chromosome"/>
</dbReference>
<dbReference type="PANTHER" id="PTHR43442">
    <property type="entry name" value="GLUCONOKINASE-RELATED"/>
    <property type="match status" value="1"/>
</dbReference>
<comment type="similarity">
    <text evidence="2 10">Belongs to the gluconokinase GntK/GntV family.</text>
</comment>
<protein>
    <recommendedName>
        <fullName evidence="3 10">Gluconokinase</fullName>
        <ecNumber evidence="3 10">2.7.1.12</ecNumber>
    </recommendedName>
</protein>
<dbReference type="GO" id="GO:0005524">
    <property type="term" value="F:ATP binding"/>
    <property type="evidence" value="ECO:0007669"/>
    <property type="project" value="UniProtKB-KW"/>
</dbReference>
<evidence type="ECO:0000256" key="1">
    <source>
        <dbReference type="ARBA" id="ARBA00004761"/>
    </source>
</evidence>
<evidence type="ECO:0000313" key="11">
    <source>
        <dbReference type="EMBL" id="QIE54958.1"/>
    </source>
</evidence>
<keyword evidence="7 10" id="KW-0067">ATP-binding</keyword>
<keyword evidence="5 10" id="KW-0547">Nucleotide-binding</keyword>
<dbReference type="KEGG" id="hdh:G5B40_05520"/>
<dbReference type="AlphaFoldDB" id="A0A7L5BVV9"/>
<evidence type="ECO:0000256" key="7">
    <source>
        <dbReference type="ARBA" id="ARBA00022840"/>
    </source>
</evidence>
<dbReference type="EMBL" id="CP049056">
    <property type="protein sequence ID" value="QIE54958.1"/>
    <property type="molecule type" value="Genomic_DNA"/>
</dbReference>
<dbReference type="GO" id="GO:0046316">
    <property type="term" value="F:gluconokinase activity"/>
    <property type="evidence" value="ECO:0007669"/>
    <property type="project" value="UniProtKB-EC"/>
</dbReference>
<evidence type="ECO:0000256" key="8">
    <source>
        <dbReference type="ARBA" id="ARBA00023064"/>
    </source>
</evidence>
<evidence type="ECO:0000256" key="2">
    <source>
        <dbReference type="ARBA" id="ARBA00008420"/>
    </source>
</evidence>